<feature type="domain" description="DAGKc" evidence="4">
    <location>
        <begin position="87"/>
        <end position="218"/>
    </location>
</feature>
<dbReference type="Pfam" id="PF00781">
    <property type="entry name" value="DAGK_cat"/>
    <property type="match status" value="1"/>
</dbReference>
<dbReference type="SMART" id="SM00046">
    <property type="entry name" value="DAGKc"/>
    <property type="match status" value="1"/>
</dbReference>
<dbReference type="InterPro" id="IPR001206">
    <property type="entry name" value="Diacylglycerol_kinase_cat_dom"/>
</dbReference>
<name>A0ABT9NHK7_9ACTO</name>
<comment type="cofactor">
    <cofactor evidence="1">
        <name>Mg(2+)</name>
        <dbReference type="ChEBI" id="CHEBI:18420"/>
    </cofactor>
</comment>
<dbReference type="RefSeq" id="WP_307682515.1">
    <property type="nucleotide sequence ID" value="NZ_JAUSQX010000001.1"/>
</dbReference>
<dbReference type="Proteomes" id="UP001243212">
    <property type="component" value="Unassembled WGS sequence"/>
</dbReference>
<dbReference type="SUPFAM" id="SSF111331">
    <property type="entry name" value="NAD kinase/diacylglycerol kinase-like"/>
    <property type="match status" value="1"/>
</dbReference>
<dbReference type="EMBL" id="JAUSQX010000001">
    <property type="protein sequence ID" value="MDP9806283.1"/>
    <property type="molecule type" value="Genomic_DNA"/>
</dbReference>
<dbReference type="InterPro" id="IPR017438">
    <property type="entry name" value="ATP-NAD_kinase_N"/>
</dbReference>
<reference evidence="5 6" key="1">
    <citation type="submission" date="2023-07" db="EMBL/GenBank/DDBJ databases">
        <title>Sequencing the genomes of 1000 actinobacteria strains.</title>
        <authorList>
            <person name="Klenk H.-P."/>
        </authorList>
    </citation>
    <scope>NUCLEOTIDE SEQUENCE [LARGE SCALE GENOMIC DNA]</scope>
    <source>
        <strain evidence="5 6">DSM 17163</strain>
    </source>
</reference>
<comment type="caution">
    <text evidence="5">The sequence shown here is derived from an EMBL/GenBank/DDBJ whole genome shotgun (WGS) entry which is preliminary data.</text>
</comment>
<organism evidence="5 6">
    <name type="scientific">Trueperella bonasi</name>
    <dbReference type="NCBI Taxonomy" id="312286"/>
    <lineage>
        <taxon>Bacteria</taxon>
        <taxon>Bacillati</taxon>
        <taxon>Actinomycetota</taxon>
        <taxon>Actinomycetes</taxon>
        <taxon>Actinomycetales</taxon>
        <taxon>Actinomycetaceae</taxon>
        <taxon>Trueperella</taxon>
    </lineage>
</organism>
<evidence type="ECO:0000256" key="1">
    <source>
        <dbReference type="ARBA" id="ARBA00001946"/>
    </source>
</evidence>
<protein>
    <submittedName>
        <fullName evidence="5">Diacylglycerol kinase family enzyme</fullName>
    </submittedName>
</protein>
<sequence length="420" mass="44566">MDWALLAAILGIVVAVYAAVTVARLNARTENLARQIDENRATIQELTQKLEDQRQNLADQRQSLERHDEAIDRHGAALASAGSEHQKPTGPAVVVYNPTKNADFDYLKGTLARAAKDADLPEPIWMETTEDDPGFGQTREALELGASVVIAAGGDGTVRNVGEVLTGTATPLGMLPVGTGNLLARNLGLPLSSPRRMAVIALTGQDTKIDVGWLAIPEQAQLTPADIPDDAEDVTLATPGEHAFLVNAGIGFDAAIMASADEESDLKSKIGWLAYVKAALPHLLGPKMRAKVTTGKSAQPLSVDARTIMALNCGELLGGFVLDQHADPGDGWLELAVLDTRRGLIGWADVVRQVGLNGLGLAPVKIPGIDNSGEINVHRINQARIETNTAQPVQVDGDVLGYAREISTRVDEAALRVRVG</sequence>
<dbReference type="PROSITE" id="PS50146">
    <property type="entry name" value="DAGK"/>
    <property type="match status" value="1"/>
</dbReference>
<evidence type="ECO:0000313" key="5">
    <source>
        <dbReference type="EMBL" id="MDP9806283.1"/>
    </source>
</evidence>
<keyword evidence="5" id="KW-0808">Transferase</keyword>
<accession>A0ABT9NHK7</accession>
<dbReference type="PANTHER" id="PTHR12358:SF54">
    <property type="entry name" value="SPHINGOSINE KINASE RELATED PROTEIN"/>
    <property type="match status" value="1"/>
</dbReference>
<evidence type="ECO:0000256" key="2">
    <source>
        <dbReference type="ARBA" id="ARBA00005983"/>
    </source>
</evidence>
<comment type="similarity">
    <text evidence="2">Belongs to the diacylglycerol/lipid kinase family.</text>
</comment>
<keyword evidence="3" id="KW-0175">Coiled coil</keyword>
<keyword evidence="5" id="KW-0418">Kinase</keyword>
<gene>
    <name evidence="5" type="ORF">J2S70_000865</name>
</gene>
<dbReference type="PANTHER" id="PTHR12358">
    <property type="entry name" value="SPHINGOSINE KINASE"/>
    <property type="match status" value="1"/>
</dbReference>
<dbReference type="GO" id="GO:0016301">
    <property type="term" value="F:kinase activity"/>
    <property type="evidence" value="ECO:0007669"/>
    <property type="project" value="UniProtKB-KW"/>
</dbReference>
<evidence type="ECO:0000313" key="6">
    <source>
        <dbReference type="Proteomes" id="UP001243212"/>
    </source>
</evidence>
<keyword evidence="6" id="KW-1185">Reference proteome</keyword>
<dbReference type="Gene3D" id="3.40.50.10330">
    <property type="entry name" value="Probable inorganic polyphosphate/atp-NAD kinase, domain 1"/>
    <property type="match status" value="1"/>
</dbReference>
<proteinExistence type="inferred from homology"/>
<dbReference type="Gene3D" id="2.60.200.40">
    <property type="match status" value="1"/>
</dbReference>
<evidence type="ECO:0000259" key="4">
    <source>
        <dbReference type="PROSITE" id="PS50146"/>
    </source>
</evidence>
<dbReference type="InterPro" id="IPR016064">
    <property type="entry name" value="NAD/diacylglycerol_kinase_sf"/>
</dbReference>
<evidence type="ECO:0000256" key="3">
    <source>
        <dbReference type="SAM" id="Coils"/>
    </source>
</evidence>
<feature type="coiled-coil region" evidence="3">
    <location>
        <begin position="22"/>
        <end position="70"/>
    </location>
</feature>
<dbReference type="InterPro" id="IPR050187">
    <property type="entry name" value="Lipid_Phosphate_FormReg"/>
</dbReference>